<evidence type="ECO:0000313" key="2">
    <source>
        <dbReference type="Proteomes" id="UP000248340"/>
    </source>
</evidence>
<gene>
    <name evidence="1" type="ORF">BO82DRAFT_399144</name>
</gene>
<evidence type="ECO:0000313" key="1">
    <source>
        <dbReference type="EMBL" id="PYH85194.1"/>
    </source>
</evidence>
<keyword evidence="2" id="KW-1185">Reference proteome</keyword>
<reference evidence="1 2" key="1">
    <citation type="submission" date="2016-12" db="EMBL/GenBank/DDBJ databases">
        <title>The genomes of Aspergillus section Nigri reveals drivers in fungal speciation.</title>
        <authorList>
            <consortium name="DOE Joint Genome Institute"/>
            <person name="Vesth T.C."/>
            <person name="Nybo J."/>
            <person name="Theobald S."/>
            <person name="Brandl J."/>
            <person name="Frisvad J.C."/>
            <person name="Nielsen K.F."/>
            <person name="Lyhne E.K."/>
            <person name="Kogle M.E."/>
            <person name="Kuo A."/>
            <person name="Riley R."/>
            <person name="Clum A."/>
            <person name="Nolan M."/>
            <person name="Lipzen A."/>
            <person name="Salamov A."/>
            <person name="Henrissat B."/>
            <person name="Wiebenga A."/>
            <person name="De Vries R.P."/>
            <person name="Grigoriev I.V."/>
            <person name="Mortensen U.H."/>
            <person name="Andersen M.R."/>
            <person name="Baker S.E."/>
        </authorList>
    </citation>
    <scope>NUCLEOTIDE SEQUENCE [LARGE SCALE GENOMIC DNA]</scope>
    <source>
        <strain evidence="1 2">CBS 121591</strain>
    </source>
</reference>
<sequence>MSGRRWAGLWSTQPRARCSSQLAVFSDLQQMIFAPGHALAGLAGVILGSASTFEAECETGSNPFFIPGVVLAITSAALQGATNFLAPHDPIANKVVSDSTWGLLAIRIAGKVFFAVKGPSEPVAPANVGKLVMSNARGVSAMIDAVLILPDIAITVASWISRAAYAMALNDPEPDSKKIAVGLTGLAIWVAAGFQFGEAEWC</sequence>
<dbReference type="GeneID" id="37141826"/>
<proteinExistence type="predicted"/>
<dbReference type="STRING" id="1448315.A0A319CJ17"/>
<name>A0A319CJ17_9EURO</name>
<organism evidence="1 2">
    <name type="scientific">Aspergillus uvarum CBS 121591</name>
    <dbReference type="NCBI Taxonomy" id="1448315"/>
    <lineage>
        <taxon>Eukaryota</taxon>
        <taxon>Fungi</taxon>
        <taxon>Dikarya</taxon>
        <taxon>Ascomycota</taxon>
        <taxon>Pezizomycotina</taxon>
        <taxon>Eurotiomycetes</taxon>
        <taxon>Eurotiomycetidae</taxon>
        <taxon>Eurotiales</taxon>
        <taxon>Aspergillaceae</taxon>
        <taxon>Aspergillus</taxon>
        <taxon>Aspergillus subgen. Circumdati</taxon>
    </lineage>
</organism>
<dbReference type="VEuPathDB" id="FungiDB:BO82DRAFT_399144"/>
<dbReference type="EMBL" id="KZ821681">
    <property type="protein sequence ID" value="PYH85194.1"/>
    <property type="molecule type" value="Genomic_DNA"/>
</dbReference>
<dbReference type="OrthoDB" id="3235083at2759"/>
<dbReference type="Proteomes" id="UP000248340">
    <property type="component" value="Unassembled WGS sequence"/>
</dbReference>
<dbReference type="AlphaFoldDB" id="A0A319CJ17"/>
<dbReference type="RefSeq" id="XP_025495394.1">
    <property type="nucleotide sequence ID" value="XM_025639084.1"/>
</dbReference>
<protein>
    <submittedName>
        <fullName evidence="1">Uncharacterized protein</fullName>
    </submittedName>
</protein>
<accession>A0A319CJ17</accession>